<sequence>MSEAALVLLAALLLDALLGDPEWLWRRLPHPITLIGRLIDYFDRQFNLTDTALGTRRRLGVMVLLLLLAGAIVAGLALSFLLKALPFGWVVEILVVAVFLAQRSLCQHVGRVARSFQEEGLSGARRSVALIVGRDPEKLDEPGICRAAIESLAENFSDGVVAPAFWYLVAGVPGLLAYKVLNTADSMIGHRSERHAAFGWATARLDDLANLPASRLSAFLILLTTAPHRWQDTVRALWHDAPNHRSPNAGWPEAAMGAGLSIALAGPRSYGTQQVEDAWMNAAGRRDASPEDIRRAVALCWRSFALLVLAVALIAAGDLLF</sequence>
<keyword evidence="6 9" id="KW-0812">Transmembrane</keyword>
<dbReference type="PANTHER" id="PTHR34308:SF1">
    <property type="entry name" value="COBALAMIN BIOSYNTHESIS PROTEIN CBIB"/>
    <property type="match status" value="1"/>
</dbReference>
<evidence type="ECO:0000313" key="10">
    <source>
        <dbReference type="EMBL" id="MFC4352764.1"/>
    </source>
</evidence>
<evidence type="ECO:0000256" key="2">
    <source>
        <dbReference type="ARBA" id="ARBA00004953"/>
    </source>
</evidence>
<protein>
    <recommendedName>
        <fullName evidence="9">Cobalamin biosynthesis protein CobD</fullName>
    </recommendedName>
</protein>
<evidence type="ECO:0000256" key="6">
    <source>
        <dbReference type="ARBA" id="ARBA00022692"/>
    </source>
</evidence>
<comment type="caution">
    <text evidence="9">Lacks conserved residue(s) required for the propagation of feature annotation.</text>
</comment>
<evidence type="ECO:0000256" key="4">
    <source>
        <dbReference type="ARBA" id="ARBA00022475"/>
    </source>
</evidence>
<dbReference type="HAMAP" id="MF_00024">
    <property type="entry name" value="CobD_CbiB"/>
    <property type="match status" value="1"/>
</dbReference>
<keyword evidence="11" id="KW-1185">Reference proteome</keyword>
<comment type="caution">
    <text evidence="10">The sequence shown here is derived from an EMBL/GenBank/DDBJ whole genome shotgun (WGS) entry which is preliminary data.</text>
</comment>
<dbReference type="Pfam" id="PF03186">
    <property type="entry name" value="CobD_Cbib"/>
    <property type="match status" value="1"/>
</dbReference>
<feature type="transmembrane region" description="Helical" evidence="9">
    <location>
        <begin position="59"/>
        <end position="80"/>
    </location>
</feature>
<dbReference type="InterPro" id="IPR004485">
    <property type="entry name" value="Cobalamin_biosynth_CobD/CbiB"/>
</dbReference>
<dbReference type="EMBL" id="JBHSCW010000008">
    <property type="protein sequence ID" value="MFC4352764.1"/>
    <property type="molecule type" value="Genomic_DNA"/>
</dbReference>
<keyword evidence="4 9" id="KW-1003">Cell membrane</keyword>
<comment type="subcellular location">
    <subcellularLocation>
        <location evidence="1 9">Cell membrane</location>
        <topology evidence="1 9">Multi-pass membrane protein</topology>
    </subcellularLocation>
</comment>
<dbReference type="RefSeq" id="WP_382423126.1">
    <property type="nucleotide sequence ID" value="NZ_JBHSCW010000008.1"/>
</dbReference>
<keyword evidence="7 9" id="KW-1133">Transmembrane helix</keyword>
<evidence type="ECO:0000256" key="3">
    <source>
        <dbReference type="ARBA" id="ARBA00006263"/>
    </source>
</evidence>
<comment type="function">
    <text evidence="9">Converts cobyric acid to cobinamide by the addition of aminopropanol on the F carboxylic group.</text>
</comment>
<evidence type="ECO:0000256" key="7">
    <source>
        <dbReference type="ARBA" id="ARBA00022989"/>
    </source>
</evidence>
<dbReference type="NCBIfam" id="TIGR00380">
    <property type="entry name" value="cobal_cbiB"/>
    <property type="match status" value="1"/>
</dbReference>
<evidence type="ECO:0000256" key="8">
    <source>
        <dbReference type="ARBA" id="ARBA00023136"/>
    </source>
</evidence>
<name>A0ABV8UNY0_9PROT</name>
<evidence type="ECO:0000313" key="11">
    <source>
        <dbReference type="Proteomes" id="UP001595799"/>
    </source>
</evidence>
<reference evidence="11" key="1">
    <citation type="journal article" date="2019" name="Int. J. Syst. Evol. Microbiol.">
        <title>The Global Catalogue of Microorganisms (GCM) 10K type strain sequencing project: providing services to taxonomists for standard genome sequencing and annotation.</title>
        <authorList>
            <consortium name="The Broad Institute Genomics Platform"/>
            <consortium name="The Broad Institute Genome Sequencing Center for Infectious Disease"/>
            <person name="Wu L."/>
            <person name="Ma J."/>
        </authorList>
    </citation>
    <scope>NUCLEOTIDE SEQUENCE [LARGE SCALE GENOMIC DNA]</scope>
    <source>
        <strain evidence="11">CECT 8472</strain>
    </source>
</reference>
<organism evidence="10 11">
    <name type="scientific">Fodinicurvata halophila</name>
    <dbReference type="NCBI Taxonomy" id="1419723"/>
    <lineage>
        <taxon>Bacteria</taxon>
        <taxon>Pseudomonadati</taxon>
        <taxon>Pseudomonadota</taxon>
        <taxon>Alphaproteobacteria</taxon>
        <taxon>Rhodospirillales</taxon>
        <taxon>Rhodovibrionaceae</taxon>
        <taxon>Fodinicurvata</taxon>
    </lineage>
</organism>
<dbReference type="PANTHER" id="PTHR34308">
    <property type="entry name" value="COBALAMIN BIOSYNTHESIS PROTEIN CBIB"/>
    <property type="match status" value="1"/>
</dbReference>
<comment type="pathway">
    <text evidence="2 9">Cofactor biosynthesis; adenosylcobalamin biosynthesis.</text>
</comment>
<proteinExistence type="inferred from homology"/>
<evidence type="ECO:0000256" key="5">
    <source>
        <dbReference type="ARBA" id="ARBA00022573"/>
    </source>
</evidence>
<keyword evidence="8 9" id="KW-0472">Membrane</keyword>
<comment type="similarity">
    <text evidence="3 9">Belongs to the CobD/CbiB family.</text>
</comment>
<feature type="transmembrane region" description="Helical" evidence="9">
    <location>
        <begin position="164"/>
        <end position="181"/>
    </location>
</feature>
<evidence type="ECO:0000256" key="1">
    <source>
        <dbReference type="ARBA" id="ARBA00004651"/>
    </source>
</evidence>
<accession>A0ABV8UNY0</accession>
<feature type="transmembrane region" description="Helical" evidence="9">
    <location>
        <begin position="296"/>
        <end position="316"/>
    </location>
</feature>
<evidence type="ECO:0000256" key="9">
    <source>
        <dbReference type="HAMAP-Rule" id="MF_00024"/>
    </source>
</evidence>
<keyword evidence="5 9" id="KW-0169">Cobalamin biosynthesis</keyword>
<gene>
    <name evidence="10" type="primary">cbiB</name>
    <name evidence="9" type="synonym">cobD</name>
    <name evidence="10" type="ORF">ACFOW6_14525</name>
</gene>
<dbReference type="Proteomes" id="UP001595799">
    <property type="component" value="Unassembled WGS sequence"/>
</dbReference>